<dbReference type="Proteomes" id="UP000254065">
    <property type="component" value="Unassembled WGS sequence"/>
</dbReference>
<gene>
    <name evidence="2" type="ORF">NCTC12877_02722</name>
</gene>
<accession>A0A378U4R5</accession>
<dbReference type="AlphaFoldDB" id="A0A378U4R5"/>
<dbReference type="RefSeq" id="WP_115341180.1">
    <property type="nucleotide sequence ID" value="NZ_UGQB01000005.1"/>
</dbReference>
<organism evidence="2 3">
    <name type="scientific">Moraxella caprae</name>
    <dbReference type="NCBI Taxonomy" id="90240"/>
    <lineage>
        <taxon>Bacteria</taxon>
        <taxon>Pseudomonadati</taxon>
        <taxon>Pseudomonadota</taxon>
        <taxon>Gammaproteobacteria</taxon>
        <taxon>Moraxellales</taxon>
        <taxon>Moraxellaceae</taxon>
        <taxon>Moraxella</taxon>
    </lineage>
</organism>
<sequence length="97" mass="10848">MATLEQQLAELEQKTARLKDKIKKQDTAEKVVIGGMMLAYARKNPNNAKRLLELMQTELREQDLKRVQRAVSELNLVVGNAELASIGNHQGGNYANT</sequence>
<dbReference type="EMBL" id="UGQB01000005">
    <property type="protein sequence ID" value="STZ70248.1"/>
    <property type="molecule type" value="Genomic_DNA"/>
</dbReference>
<protein>
    <recommendedName>
        <fullName evidence="4">Mobilization protein</fullName>
    </recommendedName>
</protein>
<evidence type="ECO:0000313" key="3">
    <source>
        <dbReference type="Proteomes" id="UP000254065"/>
    </source>
</evidence>
<reference evidence="2 3" key="1">
    <citation type="submission" date="2018-06" db="EMBL/GenBank/DDBJ databases">
        <authorList>
            <consortium name="Pathogen Informatics"/>
            <person name="Doyle S."/>
        </authorList>
    </citation>
    <scope>NUCLEOTIDE SEQUENCE [LARGE SCALE GENOMIC DNA]</scope>
    <source>
        <strain evidence="2 3">NCTC12877</strain>
    </source>
</reference>
<evidence type="ECO:0000313" key="2">
    <source>
        <dbReference type="EMBL" id="STZ70248.1"/>
    </source>
</evidence>
<keyword evidence="1" id="KW-0175">Coiled coil</keyword>
<keyword evidence="3" id="KW-1185">Reference proteome</keyword>
<evidence type="ECO:0000256" key="1">
    <source>
        <dbReference type="SAM" id="Coils"/>
    </source>
</evidence>
<proteinExistence type="predicted"/>
<feature type="coiled-coil region" evidence="1">
    <location>
        <begin position="1"/>
        <end position="28"/>
    </location>
</feature>
<name>A0A378U4R5_9GAMM</name>
<evidence type="ECO:0008006" key="4">
    <source>
        <dbReference type="Google" id="ProtNLM"/>
    </source>
</evidence>